<reference evidence="7 8" key="1">
    <citation type="submission" date="2018-12" db="EMBL/GenBank/DDBJ databases">
        <authorList>
            <person name="Tiukova I."/>
            <person name="Dainat J."/>
        </authorList>
    </citation>
    <scope>NUCLEOTIDE SEQUENCE [LARGE SCALE GENOMIC DNA]</scope>
</reference>
<sequence length="229" mass="25822">MSRPTLSPAHLNRVYLQYLNKYPLLTKALACALFGALNEQLASLISGDLKFLSFKVGKRNVTIPHTFTSKVPLMAFYGFAVSAPLSHYGYKVLNELFGSGLNLPGRLLQILVSMATFTPVMSFLTVAFITFVANVDFNRLTKLLRERNFDALKVELLNLYNRIKSGLQKSLLPVIKSSWISSPIFMAFAQRFLEPNQWAIFFAFCYFVLGTYNNVTVKLAQGKKQSKKL</sequence>
<evidence type="ECO:0000313" key="7">
    <source>
        <dbReference type="EMBL" id="VEU21521.1"/>
    </source>
</evidence>
<accession>A0A448YKU4</accession>
<dbReference type="STRING" id="13370.A0A448YKU4"/>
<keyword evidence="4 6" id="KW-1133">Transmembrane helix</keyword>
<evidence type="ECO:0000256" key="4">
    <source>
        <dbReference type="ARBA" id="ARBA00022989"/>
    </source>
</evidence>
<keyword evidence="5 6" id="KW-0472">Membrane</keyword>
<evidence type="ECO:0000256" key="3">
    <source>
        <dbReference type="ARBA" id="ARBA00022692"/>
    </source>
</evidence>
<dbReference type="Proteomes" id="UP000290900">
    <property type="component" value="Unassembled WGS sequence"/>
</dbReference>
<name>A0A448YKU4_BRENA</name>
<dbReference type="GO" id="GO:0016020">
    <property type="term" value="C:membrane"/>
    <property type="evidence" value="ECO:0007669"/>
    <property type="project" value="UniProtKB-SubCell"/>
</dbReference>
<keyword evidence="8" id="KW-1185">Reference proteome</keyword>
<dbReference type="AlphaFoldDB" id="A0A448YKU4"/>
<evidence type="ECO:0000256" key="5">
    <source>
        <dbReference type="ARBA" id="ARBA00023136"/>
    </source>
</evidence>
<feature type="transmembrane region" description="Helical" evidence="6">
    <location>
        <begin position="110"/>
        <end position="135"/>
    </location>
</feature>
<proteinExistence type="inferred from homology"/>
<feature type="transmembrane region" description="Helical" evidence="6">
    <location>
        <begin position="71"/>
        <end position="90"/>
    </location>
</feature>
<protein>
    <submittedName>
        <fullName evidence="7">DEKNAAC102511</fullName>
    </submittedName>
</protein>
<dbReference type="OrthoDB" id="860at2759"/>
<evidence type="ECO:0000256" key="2">
    <source>
        <dbReference type="ARBA" id="ARBA00006824"/>
    </source>
</evidence>
<comment type="similarity">
    <text evidence="2">Belongs to the peroxisomal membrane protein PXMP2/4 family.</text>
</comment>
<evidence type="ECO:0000313" key="8">
    <source>
        <dbReference type="Proteomes" id="UP000290900"/>
    </source>
</evidence>
<gene>
    <name evidence="7" type="ORF">BRENAR_LOCUS2254</name>
</gene>
<dbReference type="InParanoid" id="A0A448YKU4"/>
<dbReference type="Pfam" id="PF04117">
    <property type="entry name" value="Mpv17_PMP22"/>
    <property type="match status" value="1"/>
</dbReference>
<organism evidence="7 8">
    <name type="scientific">Brettanomyces naardenensis</name>
    <name type="common">Yeast</name>
    <dbReference type="NCBI Taxonomy" id="13370"/>
    <lineage>
        <taxon>Eukaryota</taxon>
        <taxon>Fungi</taxon>
        <taxon>Dikarya</taxon>
        <taxon>Ascomycota</taxon>
        <taxon>Saccharomycotina</taxon>
        <taxon>Pichiomycetes</taxon>
        <taxon>Pichiales</taxon>
        <taxon>Pichiaceae</taxon>
        <taxon>Brettanomyces</taxon>
    </lineage>
</organism>
<dbReference type="InterPro" id="IPR007248">
    <property type="entry name" value="Mpv17_PMP22"/>
</dbReference>
<feature type="transmembrane region" description="Helical" evidence="6">
    <location>
        <begin position="198"/>
        <end position="220"/>
    </location>
</feature>
<feature type="transmembrane region" description="Helical" evidence="6">
    <location>
        <begin position="171"/>
        <end position="192"/>
    </location>
</feature>
<comment type="subcellular location">
    <subcellularLocation>
        <location evidence="1">Membrane</location>
        <topology evidence="1">Multi-pass membrane protein</topology>
    </subcellularLocation>
</comment>
<keyword evidence="3 6" id="KW-0812">Transmembrane</keyword>
<evidence type="ECO:0000256" key="1">
    <source>
        <dbReference type="ARBA" id="ARBA00004141"/>
    </source>
</evidence>
<dbReference type="EMBL" id="CAACVR010000012">
    <property type="protein sequence ID" value="VEU21521.1"/>
    <property type="molecule type" value="Genomic_DNA"/>
</dbReference>
<evidence type="ECO:0000256" key="6">
    <source>
        <dbReference type="SAM" id="Phobius"/>
    </source>
</evidence>